<evidence type="ECO:0000259" key="5">
    <source>
        <dbReference type="Pfam" id="PF00149"/>
    </source>
</evidence>
<dbReference type="GO" id="GO:0016787">
    <property type="term" value="F:hydrolase activity"/>
    <property type="evidence" value="ECO:0007669"/>
    <property type="project" value="UniProtKB-KW"/>
</dbReference>
<gene>
    <name evidence="6" type="ORF">XE03_1586</name>
</gene>
<protein>
    <submittedName>
        <fullName evidence="6">Serine/threonine protein phosphatase</fullName>
    </submittedName>
</protein>
<name>A0A101HZN3_UNCT6</name>
<organism evidence="6 7">
    <name type="scientific">candidate division TA06 bacterium 34_109</name>
    <dbReference type="NCBI Taxonomy" id="1635277"/>
    <lineage>
        <taxon>Bacteria</taxon>
        <taxon>Bacteria division TA06</taxon>
    </lineage>
</organism>
<dbReference type="InterPro" id="IPR050884">
    <property type="entry name" value="CNP_phosphodiesterase-III"/>
</dbReference>
<dbReference type="AlphaFoldDB" id="A0A101HZN3"/>
<dbReference type="InterPro" id="IPR029052">
    <property type="entry name" value="Metallo-depent_PP-like"/>
</dbReference>
<keyword evidence="2" id="KW-0378">Hydrolase</keyword>
<evidence type="ECO:0000256" key="4">
    <source>
        <dbReference type="ARBA" id="ARBA00025742"/>
    </source>
</evidence>
<keyword evidence="1" id="KW-0479">Metal-binding</keyword>
<reference evidence="7" key="1">
    <citation type="journal article" date="2015" name="MBio">
        <title>Genome-Resolved Metagenomic Analysis Reveals Roles for Candidate Phyla and Other Microbial Community Members in Biogeochemical Transformations in Oil Reservoirs.</title>
        <authorList>
            <person name="Hu P."/>
            <person name="Tom L."/>
            <person name="Singh A."/>
            <person name="Thomas B.C."/>
            <person name="Baker B.J."/>
            <person name="Piceno Y.M."/>
            <person name="Andersen G.L."/>
            <person name="Banfield J.F."/>
        </authorList>
    </citation>
    <scope>NUCLEOTIDE SEQUENCE [LARGE SCALE GENOMIC DNA]</scope>
</reference>
<accession>A0A101HZN3</accession>
<evidence type="ECO:0000256" key="3">
    <source>
        <dbReference type="ARBA" id="ARBA00023004"/>
    </source>
</evidence>
<evidence type="ECO:0000256" key="1">
    <source>
        <dbReference type="ARBA" id="ARBA00022723"/>
    </source>
</evidence>
<evidence type="ECO:0000256" key="2">
    <source>
        <dbReference type="ARBA" id="ARBA00022801"/>
    </source>
</evidence>
<comment type="similarity">
    <text evidence="4">Belongs to the cyclic nucleotide phosphodiesterase class-III family.</text>
</comment>
<comment type="caution">
    <text evidence="6">The sequence shown here is derived from an EMBL/GenBank/DDBJ whole genome shotgun (WGS) entry which is preliminary data.</text>
</comment>
<dbReference type="Proteomes" id="UP000053467">
    <property type="component" value="Unassembled WGS sequence"/>
</dbReference>
<sequence length="422" mass="49226">MKKIIFLIPIMILSIFVDSKNIRFAVISDTHLYDTTLGVNSEEFKKYVENDRKLLEESSFLFDQFLEDIQNESLDFVLVPGDITKDGELLNHKFFIEKISKILDGKTKVFVICGNHDINNFDGFKYEEKGKERVESISKKDFENLYQNFGYLNYFSKDENSLSYITSLNEEYYLVALDGCKYFLNNEKNPSTVSGKVNKKTLFWLKDNLEKLKGRNKKVIVMIHHNLIEHFAGQKKGYPEYVLENNEELLKILKRYDVKLVFTGHFHANDIAKRKFKNGYIFEIETGSPSTFPSPYRIVEILNDTFVKIQTFSLLKTPELYSYAKEYTESGIYNIAFKIIKGYKISDRESDILAKKISYSMVSHYRGDEVMPEGFFETKGFSLKSKFIMFLKKDMFKNLLNDSTPDNDVIINLYSGEISNLK</sequence>
<evidence type="ECO:0000313" key="6">
    <source>
        <dbReference type="EMBL" id="KUK86331.1"/>
    </source>
</evidence>
<dbReference type="PANTHER" id="PTHR42988:SF2">
    <property type="entry name" value="CYCLIC NUCLEOTIDE PHOSPHODIESTERASE CBUA0032-RELATED"/>
    <property type="match status" value="1"/>
</dbReference>
<dbReference type="Gene3D" id="3.60.21.10">
    <property type="match status" value="1"/>
</dbReference>
<dbReference type="Pfam" id="PF00149">
    <property type="entry name" value="Metallophos"/>
    <property type="match status" value="1"/>
</dbReference>
<dbReference type="EMBL" id="LGGX01000022">
    <property type="protein sequence ID" value="KUK86331.1"/>
    <property type="molecule type" value="Genomic_DNA"/>
</dbReference>
<keyword evidence="3" id="KW-0408">Iron</keyword>
<dbReference type="PANTHER" id="PTHR42988">
    <property type="entry name" value="PHOSPHOHYDROLASE"/>
    <property type="match status" value="1"/>
</dbReference>
<dbReference type="InterPro" id="IPR004843">
    <property type="entry name" value="Calcineurin-like_PHP"/>
</dbReference>
<dbReference type="SUPFAM" id="SSF56300">
    <property type="entry name" value="Metallo-dependent phosphatases"/>
    <property type="match status" value="1"/>
</dbReference>
<feature type="domain" description="Calcineurin-like phosphoesterase" evidence="5">
    <location>
        <begin position="22"/>
        <end position="268"/>
    </location>
</feature>
<evidence type="ECO:0000313" key="7">
    <source>
        <dbReference type="Proteomes" id="UP000053467"/>
    </source>
</evidence>
<dbReference type="GO" id="GO:0046872">
    <property type="term" value="F:metal ion binding"/>
    <property type="evidence" value="ECO:0007669"/>
    <property type="project" value="UniProtKB-KW"/>
</dbReference>
<proteinExistence type="inferred from homology"/>